<name>A0A0S7WFC4_UNCT6</name>
<dbReference type="EMBL" id="LIZT01000090">
    <property type="protein sequence ID" value="KPJ48864.1"/>
    <property type="molecule type" value="Genomic_DNA"/>
</dbReference>
<evidence type="ECO:0000313" key="2">
    <source>
        <dbReference type="EMBL" id="KPJ48864.1"/>
    </source>
</evidence>
<feature type="transmembrane region" description="Helical" evidence="1">
    <location>
        <begin position="40"/>
        <end position="61"/>
    </location>
</feature>
<comment type="caution">
    <text evidence="2">The sequence shown here is derived from an EMBL/GenBank/DDBJ whole genome shotgun (WGS) entry which is preliminary data.</text>
</comment>
<reference evidence="2 3" key="1">
    <citation type="journal article" date="2015" name="Microbiome">
        <title>Genomic resolution of linkages in carbon, nitrogen, and sulfur cycling among widespread estuary sediment bacteria.</title>
        <authorList>
            <person name="Baker B.J."/>
            <person name="Lazar C.S."/>
            <person name="Teske A.P."/>
            <person name="Dick G.J."/>
        </authorList>
    </citation>
    <scope>NUCLEOTIDE SEQUENCE [LARGE SCALE GENOMIC DNA]</scope>
    <source>
        <strain evidence="2">DG_26</strain>
    </source>
</reference>
<dbReference type="Proteomes" id="UP000051124">
    <property type="component" value="Unassembled WGS sequence"/>
</dbReference>
<accession>A0A0S7WFC4</accession>
<sequence>MFACVNQRSDEFRTIEELTCMKEKGEIMHYVRNEYLIRRVSTLSLGVVICLMLLMMGNVLYPDAQRINVPEEELEEVRRAAEGGLPSFLKTIPIEDLEEYGLSDQRELNQAMVGNPFRIYTVAPESILDYSREMSLEEIISPTSVWLFPVIVKAETRALLTVDVMGGEWRAVAIGRSGLAKQWASVVEFWPSSEGYEHTFVRVFQAKSDFVVLSHPEKTEVTPLESACVSLGLSEAETYSLSEVMMKLQKPVQDNLESSQFIDQER</sequence>
<keyword evidence="1" id="KW-0472">Membrane</keyword>
<evidence type="ECO:0000256" key="1">
    <source>
        <dbReference type="SAM" id="Phobius"/>
    </source>
</evidence>
<keyword evidence="1" id="KW-1133">Transmembrane helix</keyword>
<organism evidence="2 3">
    <name type="scientific">candidate division TA06 bacterium DG_26</name>
    <dbReference type="NCBI Taxonomy" id="1703771"/>
    <lineage>
        <taxon>Bacteria</taxon>
        <taxon>Bacteria division TA06</taxon>
    </lineage>
</organism>
<protein>
    <submittedName>
        <fullName evidence="2">Uncharacterized protein</fullName>
    </submittedName>
</protein>
<evidence type="ECO:0000313" key="3">
    <source>
        <dbReference type="Proteomes" id="UP000051124"/>
    </source>
</evidence>
<keyword evidence="1" id="KW-0812">Transmembrane</keyword>
<proteinExistence type="predicted"/>
<dbReference type="AlphaFoldDB" id="A0A0S7WFC4"/>
<gene>
    <name evidence="2" type="ORF">AMJ40_06755</name>
</gene>